<evidence type="ECO:0000313" key="13">
    <source>
        <dbReference type="Proteomes" id="UP001152759"/>
    </source>
</evidence>
<dbReference type="Proteomes" id="UP001152759">
    <property type="component" value="Chromosome 5"/>
</dbReference>
<keyword evidence="9" id="KW-0732">Signal</keyword>
<evidence type="ECO:0000256" key="9">
    <source>
        <dbReference type="SAM" id="SignalP"/>
    </source>
</evidence>
<dbReference type="PRINTS" id="PR00786">
    <property type="entry name" value="NEPRILYSIN"/>
</dbReference>
<dbReference type="GO" id="GO:0016485">
    <property type="term" value="P:protein processing"/>
    <property type="evidence" value="ECO:0007669"/>
    <property type="project" value="TreeGrafter"/>
</dbReference>
<gene>
    <name evidence="12" type="ORF">BEMITA_LOCUS9507</name>
</gene>
<name>A0A9P0F6A7_BEMTA</name>
<evidence type="ECO:0000259" key="10">
    <source>
        <dbReference type="Pfam" id="PF01431"/>
    </source>
</evidence>
<dbReference type="GO" id="GO:0046872">
    <property type="term" value="F:metal ion binding"/>
    <property type="evidence" value="ECO:0007669"/>
    <property type="project" value="UniProtKB-KW"/>
</dbReference>
<evidence type="ECO:0000259" key="11">
    <source>
        <dbReference type="Pfam" id="PF05649"/>
    </source>
</evidence>
<keyword evidence="7" id="KW-0862">Zinc</keyword>
<feature type="domain" description="Peptidase M13 N-terminal" evidence="11">
    <location>
        <begin position="58"/>
        <end position="458"/>
    </location>
</feature>
<dbReference type="PANTHER" id="PTHR11733">
    <property type="entry name" value="ZINC METALLOPROTEASE FAMILY M13 NEPRILYSIN-RELATED"/>
    <property type="match status" value="1"/>
</dbReference>
<dbReference type="Pfam" id="PF01431">
    <property type="entry name" value="Peptidase_M13"/>
    <property type="match status" value="1"/>
</dbReference>
<feature type="signal peptide" evidence="9">
    <location>
        <begin position="1"/>
        <end position="18"/>
    </location>
</feature>
<protein>
    <submittedName>
        <fullName evidence="12">Uncharacterized protein</fullName>
    </submittedName>
</protein>
<evidence type="ECO:0000256" key="6">
    <source>
        <dbReference type="ARBA" id="ARBA00022801"/>
    </source>
</evidence>
<reference evidence="12" key="1">
    <citation type="submission" date="2021-12" db="EMBL/GenBank/DDBJ databases">
        <authorList>
            <person name="King R."/>
        </authorList>
    </citation>
    <scope>NUCLEOTIDE SEQUENCE</scope>
</reference>
<dbReference type="Pfam" id="PF05649">
    <property type="entry name" value="Peptidase_M13_N"/>
    <property type="match status" value="1"/>
</dbReference>
<dbReference type="GO" id="GO:0005886">
    <property type="term" value="C:plasma membrane"/>
    <property type="evidence" value="ECO:0007669"/>
    <property type="project" value="UniProtKB-SubCell"/>
</dbReference>
<comment type="similarity">
    <text evidence="3">Belongs to the peptidase M13 family.</text>
</comment>
<dbReference type="AlphaFoldDB" id="A0A9P0F6A7"/>
<dbReference type="PROSITE" id="PS51885">
    <property type="entry name" value="NEPRILYSIN"/>
    <property type="match status" value="1"/>
</dbReference>
<dbReference type="InterPro" id="IPR008753">
    <property type="entry name" value="Peptidase_M13_N"/>
</dbReference>
<dbReference type="InterPro" id="IPR000718">
    <property type="entry name" value="Peptidase_M13"/>
</dbReference>
<keyword evidence="4" id="KW-0645">Protease</keyword>
<dbReference type="Gene3D" id="3.40.390.10">
    <property type="entry name" value="Collagenase (Catalytic Domain)"/>
    <property type="match status" value="1"/>
</dbReference>
<evidence type="ECO:0000256" key="5">
    <source>
        <dbReference type="ARBA" id="ARBA00022723"/>
    </source>
</evidence>
<dbReference type="Gene3D" id="1.10.1380.10">
    <property type="entry name" value="Neutral endopeptidase , domain2"/>
    <property type="match status" value="1"/>
</dbReference>
<dbReference type="InterPro" id="IPR042089">
    <property type="entry name" value="Peptidase_M13_dom_2"/>
</dbReference>
<keyword evidence="13" id="KW-1185">Reference proteome</keyword>
<dbReference type="PANTHER" id="PTHR11733:SF237">
    <property type="entry name" value="NEPRILYSIN-LIKE 4"/>
    <property type="match status" value="1"/>
</dbReference>
<keyword evidence="6" id="KW-0378">Hydrolase</keyword>
<dbReference type="SUPFAM" id="SSF55486">
    <property type="entry name" value="Metalloproteases ('zincins'), catalytic domain"/>
    <property type="match status" value="1"/>
</dbReference>
<dbReference type="InterPro" id="IPR024079">
    <property type="entry name" value="MetalloPept_cat_dom_sf"/>
</dbReference>
<organism evidence="12 13">
    <name type="scientific">Bemisia tabaci</name>
    <name type="common">Sweetpotato whitefly</name>
    <name type="synonym">Aleurodes tabaci</name>
    <dbReference type="NCBI Taxonomy" id="7038"/>
    <lineage>
        <taxon>Eukaryota</taxon>
        <taxon>Metazoa</taxon>
        <taxon>Ecdysozoa</taxon>
        <taxon>Arthropoda</taxon>
        <taxon>Hexapoda</taxon>
        <taxon>Insecta</taxon>
        <taxon>Pterygota</taxon>
        <taxon>Neoptera</taxon>
        <taxon>Paraneoptera</taxon>
        <taxon>Hemiptera</taxon>
        <taxon>Sternorrhyncha</taxon>
        <taxon>Aleyrodoidea</taxon>
        <taxon>Aleyrodidae</taxon>
        <taxon>Aleyrodinae</taxon>
        <taxon>Bemisia</taxon>
    </lineage>
</organism>
<comment type="subcellular location">
    <subcellularLocation>
        <location evidence="2">Cell membrane</location>
        <topology evidence="2">Single-pass type II membrane protein</topology>
    </subcellularLocation>
</comment>
<evidence type="ECO:0000313" key="12">
    <source>
        <dbReference type="EMBL" id="CAH0390816.1"/>
    </source>
</evidence>
<keyword evidence="5" id="KW-0479">Metal-binding</keyword>
<sequence>MILLRYGCLLALLINVGCVPLFNLNTWERELDVNVCTTSQCQQSAALLVRSLNQSADPCEDFYQFACGGWVASHEVPKTRSHWNQFNVVDDKLNSQLKKILETDDPMDPEPVRSAHRMYEACMDTERIEAAGLNPLIKLLDEFGGWPMAMTDWDPTDFDWLKITLESIRRWSTMSLFYFYVYVDRKNSNQSVITVDQASVVLPRSMLVEPALYRTQIEAYKQWIAANALLMSRHTKQNVSVESAVIAADEVVALEMELAALTTPSEMRRNAFRMYQPMTLRTLQMWTDTASDTFRVDWARVVAHLFAETGLTFDLGERLIVREMDFLFHLFKLLERTPTRVLANYLHWRLVKTVSRDLNSEVSNLAFEFERVFTGAELDVPRWQDCVETVTSLMGFAVGYKYVKLHFDNEAKRTALQMVGIMEAAFLSQVDALTWMDEETRTATREKLLATTYFIGYPHWYHNESALVAFYQEVEVSRNHLENVELLKTVQFRQMVRNLRRPIDRLEWLTSPAIVNAYNNLQMNSVIFPAGILQPPFFQMDRTQALNYGSIGVVIGHEIMHGFDDMGRLNDKYGNLAQWWSEATIQTYLQKAQCFVDQYNSYRCPNWMMCFTQRRR</sequence>
<proteinExistence type="inferred from homology"/>
<dbReference type="EMBL" id="OU963866">
    <property type="protein sequence ID" value="CAH0390816.1"/>
    <property type="molecule type" value="Genomic_DNA"/>
</dbReference>
<feature type="domain" description="Peptidase M13 C-terminal" evidence="10">
    <location>
        <begin position="516"/>
        <end position="610"/>
    </location>
</feature>
<evidence type="ECO:0000256" key="4">
    <source>
        <dbReference type="ARBA" id="ARBA00022670"/>
    </source>
</evidence>
<evidence type="ECO:0000256" key="3">
    <source>
        <dbReference type="ARBA" id="ARBA00007357"/>
    </source>
</evidence>
<dbReference type="InterPro" id="IPR018497">
    <property type="entry name" value="Peptidase_M13_C"/>
</dbReference>
<comment type="cofactor">
    <cofactor evidence="1">
        <name>Zn(2+)</name>
        <dbReference type="ChEBI" id="CHEBI:29105"/>
    </cofactor>
</comment>
<evidence type="ECO:0000256" key="8">
    <source>
        <dbReference type="ARBA" id="ARBA00023049"/>
    </source>
</evidence>
<dbReference type="GO" id="GO:0004222">
    <property type="term" value="F:metalloendopeptidase activity"/>
    <property type="evidence" value="ECO:0007669"/>
    <property type="project" value="InterPro"/>
</dbReference>
<accession>A0A9P0F6A7</accession>
<dbReference type="CDD" id="cd08662">
    <property type="entry name" value="M13"/>
    <property type="match status" value="1"/>
</dbReference>
<keyword evidence="8" id="KW-0482">Metalloprotease</keyword>
<evidence type="ECO:0000256" key="7">
    <source>
        <dbReference type="ARBA" id="ARBA00022833"/>
    </source>
</evidence>
<evidence type="ECO:0000256" key="1">
    <source>
        <dbReference type="ARBA" id="ARBA00001947"/>
    </source>
</evidence>
<evidence type="ECO:0000256" key="2">
    <source>
        <dbReference type="ARBA" id="ARBA00004401"/>
    </source>
</evidence>
<feature type="chain" id="PRO_5040226193" evidence="9">
    <location>
        <begin position="19"/>
        <end position="616"/>
    </location>
</feature>